<dbReference type="InterPro" id="IPR011249">
    <property type="entry name" value="Metalloenz_LuxS/M16"/>
</dbReference>
<dbReference type="RefSeq" id="WP_042211790.1">
    <property type="nucleotide sequence ID" value="NZ_CP009285.1"/>
</dbReference>
<dbReference type="HOGENOM" id="CLU_009165_1_0_9"/>
<feature type="domain" description="Peptidase M16C associated" evidence="1">
    <location>
        <begin position="464"/>
        <end position="716"/>
    </location>
</feature>
<dbReference type="Pfam" id="PF00675">
    <property type="entry name" value="Peptidase_M16"/>
    <property type="match status" value="1"/>
</dbReference>
<protein>
    <recommendedName>
        <fullName evidence="1">Peptidase M16C associated domain-containing protein</fullName>
    </recommendedName>
</protein>
<evidence type="ECO:0000313" key="3">
    <source>
        <dbReference type="Proteomes" id="UP000029518"/>
    </source>
</evidence>
<dbReference type="Pfam" id="PF22516">
    <property type="entry name" value="PreP_C"/>
    <property type="match status" value="1"/>
</dbReference>
<reference evidence="2" key="1">
    <citation type="submission" date="2014-08" db="EMBL/GenBank/DDBJ databases">
        <title>Comparative genomics of the Paenibacillus odorifer group.</title>
        <authorList>
            <person name="den Bakker H.C."/>
            <person name="Tsai Y.-C.Y.-C."/>
            <person name="Martin N."/>
            <person name="Korlach J."/>
            <person name="Wiedmann M."/>
        </authorList>
    </citation>
    <scope>NUCLEOTIDE SEQUENCE [LARGE SCALE GENOMIC DNA]</scope>
    <source>
        <strain evidence="2">DSM 13188</strain>
    </source>
</reference>
<name>A0A089L7V7_PAEBO</name>
<dbReference type="Pfam" id="PF08367">
    <property type="entry name" value="M16C_assoc"/>
    <property type="match status" value="1"/>
</dbReference>
<evidence type="ECO:0000313" key="2">
    <source>
        <dbReference type="EMBL" id="AIQ57576.1"/>
    </source>
</evidence>
<dbReference type="InterPro" id="IPR011765">
    <property type="entry name" value="Pept_M16_N"/>
</dbReference>
<dbReference type="PANTHER" id="PTHR43016">
    <property type="entry name" value="PRESEQUENCE PROTEASE"/>
    <property type="match status" value="1"/>
</dbReference>
<dbReference type="InterPro" id="IPR013578">
    <property type="entry name" value="Peptidase_M16C_assoc"/>
</dbReference>
<keyword evidence="3" id="KW-1185">Reference proteome</keyword>
<dbReference type="GO" id="GO:0046872">
    <property type="term" value="F:metal ion binding"/>
    <property type="evidence" value="ECO:0007669"/>
    <property type="project" value="InterPro"/>
</dbReference>
<proteinExistence type="predicted"/>
<gene>
    <name evidence="2" type="ORF">PBOR_12015</name>
</gene>
<dbReference type="KEGG" id="pbd:PBOR_12015"/>
<sequence length="976" mass="109487">MSSLITGQVYSGFQVMNQEYIREIDSSVYTMEHQQSGARLLYVQNQDDNKVFSVTFRTPPEDSTGVFHILEHSVLCGSDKYPVKEPFVELLKGSMKTFLNAFTFGDKTMYPVASRNEQDFANLMEVYLDSVFQPNIYSQREIFEQEGWHYELPHSGDELIYKGVVYNEMKGSYSSPVTVLIDRIKKSLYPDTVYRHSSGGDPEAIPALTYEQFLEAHSRYYHPSNSYFYLYGDLNIEARLQLIHEEYLSRYTRKDIDTGIALQQPTGITELTAEYPILETESAADKTYVSLNYVIGTSLDRELNLAFAILKSMLMDSNAAPLKQALLESGLGKDVVSFYSDSMVQPMLGIALTHSNPSAKDTFVNLVRTTLSRLAADGLDEKLVLAAVNSKEFELREADFTQYPKGLTYNMEVMKAWLYDGLPSTYLEYEAALASIREQSANRYFERLIETYLLNSDHCSVVVLKPSQTLAADKEAATRSGLAEYKASLIPEQLDQLVLNTQKLLARQNHPDAAADLQKLPKLSLQDIDRSAPPGVPTREYMLDGIRVLHHEAAAGTIAYIKLYWDTRVLAAEQIPYLELLARVLGQLETAAYSIEELTSEIGITTGGIRFQNEVFGAGKAAEGSYQPKFSARIKVMQGNIGGSLKLLHELLYNSNLNNLTKLQEIVRREASGMEAMLNQKGNEIAASRVLSYFSDRGMYEEQLGGVAYYRFIKELARQIDQQADQLADTLKGICGALFNTQNLTVSVTGTLDSYTEFTAHLSQLDLRNRQVKFMPLLTVEDQAVNEGFMSASQVQYVVKGYDFTKLGFAYSGKLQVLKRILSLTYLWNAVRVKGGAYGGNLVLRRDGVLLFTSYRDPNLQETLEIYDRAYLFAGEFAADDEEMTKAIIGTLAMVDQPLSPGAQGRQADRHYFEQISGEDLQQERNEILAATSGDIRQYAGLLQAVAEQNYFSVVGNESKLKSARALFGSLEELVK</sequence>
<dbReference type="AlphaFoldDB" id="A0A089L7V7"/>
<dbReference type="InterPro" id="IPR007863">
    <property type="entry name" value="Peptidase_M16_C"/>
</dbReference>
<dbReference type="EMBL" id="CP009285">
    <property type="protein sequence ID" value="AIQ57576.1"/>
    <property type="molecule type" value="Genomic_DNA"/>
</dbReference>
<dbReference type="SMART" id="SM01264">
    <property type="entry name" value="M16C_associated"/>
    <property type="match status" value="1"/>
</dbReference>
<dbReference type="OrthoDB" id="9762027at2"/>
<dbReference type="PANTHER" id="PTHR43016:SF13">
    <property type="entry name" value="PRESEQUENCE PROTEASE, MITOCHONDRIAL"/>
    <property type="match status" value="1"/>
</dbReference>
<organism evidence="2 3">
    <name type="scientific">Paenibacillus borealis</name>
    <dbReference type="NCBI Taxonomy" id="160799"/>
    <lineage>
        <taxon>Bacteria</taxon>
        <taxon>Bacillati</taxon>
        <taxon>Bacillota</taxon>
        <taxon>Bacilli</taxon>
        <taxon>Bacillales</taxon>
        <taxon>Paenibacillaceae</taxon>
        <taxon>Paenibacillus</taxon>
    </lineage>
</organism>
<dbReference type="GO" id="GO:0016485">
    <property type="term" value="P:protein processing"/>
    <property type="evidence" value="ECO:0007669"/>
    <property type="project" value="TreeGrafter"/>
</dbReference>
<accession>A0A089L7V7</accession>
<evidence type="ECO:0000259" key="1">
    <source>
        <dbReference type="SMART" id="SM01264"/>
    </source>
</evidence>
<dbReference type="Pfam" id="PF05193">
    <property type="entry name" value="Peptidase_M16_C"/>
    <property type="match status" value="1"/>
</dbReference>
<dbReference type="Proteomes" id="UP000029518">
    <property type="component" value="Chromosome"/>
</dbReference>
<dbReference type="FunFam" id="3.30.830.10:FF:000034">
    <property type="entry name" value="presequence protease 1, chloroplastic/mitochondrial"/>
    <property type="match status" value="1"/>
</dbReference>
<dbReference type="SUPFAM" id="SSF63411">
    <property type="entry name" value="LuxS/MPP-like metallohydrolase"/>
    <property type="match status" value="4"/>
</dbReference>
<dbReference type="GO" id="GO:0004222">
    <property type="term" value="F:metalloendopeptidase activity"/>
    <property type="evidence" value="ECO:0007669"/>
    <property type="project" value="TreeGrafter"/>
</dbReference>
<dbReference type="InterPro" id="IPR055130">
    <property type="entry name" value="PreP_C"/>
</dbReference>
<dbReference type="Gene3D" id="3.30.830.10">
    <property type="entry name" value="Metalloenzyme, LuxS/M16 peptidase-like"/>
    <property type="match status" value="4"/>
</dbReference>